<dbReference type="GO" id="GO:0005524">
    <property type="term" value="F:ATP binding"/>
    <property type="evidence" value="ECO:0007669"/>
    <property type="project" value="UniProtKB-UniRule"/>
</dbReference>
<evidence type="ECO:0000256" key="8">
    <source>
        <dbReference type="ARBA" id="ARBA00022840"/>
    </source>
</evidence>
<feature type="domain" description="Aminoglycoside phosphotransferase" evidence="12">
    <location>
        <begin position="48"/>
        <end position="284"/>
    </location>
</feature>
<evidence type="ECO:0000256" key="7">
    <source>
        <dbReference type="ARBA" id="ARBA00022777"/>
    </source>
</evidence>
<feature type="site" description="ATP" evidence="11">
    <location>
        <position position="47"/>
    </location>
</feature>
<evidence type="ECO:0000313" key="13">
    <source>
        <dbReference type="EMBL" id="TCV02026.1"/>
    </source>
</evidence>
<dbReference type="SUPFAM" id="SSF56112">
    <property type="entry name" value="Protein kinase-like (PK-like)"/>
    <property type="match status" value="1"/>
</dbReference>
<keyword evidence="9 11" id="KW-0460">Magnesium</keyword>
<comment type="function">
    <text evidence="11">A protein kinase that phosphorylates Ser and Thr residues. Probably acts to suppress the effects of stress linked to accumulation of reactive oxygen species. Probably involved in the extracytoplasmic stress response.</text>
</comment>
<dbReference type="GO" id="GO:0000287">
    <property type="term" value="F:magnesium ion binding"/>
    <property type="evidence" value="ECO:0007669"/>
    <property type="project" value="UniProtKB-UniRule"/>
</dbReference>
<dbReference type="InterPro" id="IPR002575">
    <property type="entry name" value="Aminoglycoside_PTrfase"/>
</dbReference>
<organism evidence="13 14">
    <name type="scientific">Roseateles saccharophilus</name>
    <name type="common">Pseudomonas saccharophila</name>
    <dbReference type="NCBI Taxonomy" id="304"/>
    <lineage>
        <taxon>Bacteria</taxon>
        <taxon>Pseudomonadati</taxon>
        <taxon>Pseudomonadota</taxon>
        <taxon>Betaproteobacteria</taxon>
        <taxon>Burkholderiales</taxon>
        <taxon>Sphaerotilaceae</taxon>
        <taxon>Roseateles</taxon>
    </lineage>
</organism>
<evidence type="ECO:0000256" key="1">
    <source>
        <dbReference type="ARBA" id="ARBA00022490"/>
    </source>
</evidence>
<dbReference type="HAMAP" id="MF_01497">
    <property type="entry name" value="SrkA_kinase"/>
    <property type="match status" value="1"/>
</dbReference>
<evidence type="ECO:0000256" key="11">
    <source>
        <dbReference type="HAMAP-Rule" id="MF_01497"/>
    </source>
</evidence>
<dbReference type="Gene3D" id="3.30.200.70">
    <property type="match status" value="1"/>
</dbReference>
<dbReference type="PANTHER" id="PTHR39573">
    <property type="entry name" value="STRESS RESPONSE KINASE A"/>
    <property type="match status" value="1"/>
</dbReference>
<comment type="caution">
    <text evidence="13">The sequence shown here is derived from an EMBL/GenBank/DDBJ whole genome shotgun (WGS) entry which is preliminary data.</text>
</comment>
<reference evidence="13 14" key="1">
    <citation type="submission" date="2019-03" db="EMBL/GenBank/DDBJ databases">
        <title>Genomic Encyclopedia of Type Strains, Phase IV (KMG-IV): sequencing the most valuable type-strain genomes for metagenomic binning, comparative biology and taxonomic classification.</title>
        <authorList>
            <person name="Goeker M."/>
        </authorList>
    </citation>
    <scope>NUCLEOTIDE SEQUENCE [LARGE SCALE GENOMIC DNA]</scope>
    <source>
        <strain evidence="13 14">DSM 654</strain>
    </source>
</reference>
<proteinExistence type="inferred from homology"/>
<sequence length="361" mass="40155">MKHTGDTRRMHHAIPDLSFGDLTPEFMLDALDAAGLRADGRMLQLNSFENRVLMVHLEDAQFGSSAAVAKFYRPGRWSDAQILEEHGFAAELAAAEVPVAAPWTLAGGCTLFHYQGQRLAVTPRQGGRGPELEDPEVLRWIGRLLARLHGVGRQKPFAERLAWASAAPARTARDWLIGHEAIPPEIAPAWDDAAQRCIDAIQAAFGSLPGLQLTRLHGDCHPGNILWTPDRGPHFVDLDDAVTGPTVQDLWMLLPGDPDAARLQLNAVLDGYEQIAEFDDRELRLIEPLRTMRMIHHSAWLARRWGDPAFPIAFPWFGTPSYWLDQVAKLREQLEAMKPREAPPLLARDEDAVDFDGDGFA</sequence>
<comment type="subunit">
    <text evidence="11">Monomer.</text>
</comment>
<keyword evidence="14" id="KW-1185">Reference proteome</keyword>
<comment type="similarity">
    <text evidence="11">Belongs to the SrkA/RdoA protein kinase family.</text>
</comment>
<keyword evidence="10 11" id="KW-0346">Stress response</keyword>
<evidence type="ECO:0000256" key="2">
    <source>
        <dbReference type="ARBA" id="ARBA00022527"/>
    </source>
</evidence>
<dbReference type="NCBIfam" id="NF008738">
    <property type="entry name" value="PRK11768.1"/>
    <property type="match status" value="1"/>
</dbReference>
<evidence type="ECO:0000256" key="9">
    <source>
        <dbReference type="ARBA" id="ARBA00022842"/>
    </source>
</evidence>
<evidence type="ECO:0000256" key="10">
    <source>
        <dbReference type="ARBA" id="ARBA00023016"/>
    </source>
</evidence>
<keyword evidence="8 11" id="KW-0067">ATP-binding</keyword>
<dbReference type="GO" id="GO:0106310">
    <property type="term" value="F:protein serine kinase activity"/>
    <property type="evidence" value="ECO:0007669"/>
    <property type="project" value="RHEA"/>
</dbReference>
<comment type="catalytic activity">
    <reaction evidence="11">
        <text>L-seryl-[protein] + ATP = O-phospho-L-seryl-[protein] + ADP + H(+)</text>
        <dbReference type="Rhea" id="RHEA:17989"/>
        <dbReference type="Rhea" id="RHEA-COMP:9863"/>
        <dbReference type="Rhea" id="RHEA-COMP:11604"/>
        <dbReference type="ChEBI" id="CHEBI:15378"/>
        <dbReference type="ChEBI" id="CHEBI:29999"/>
        <dbReference type="ChEBI" id="CHEBI:30616"/>
        <dbReference type="ChEBI" id="CHEBI:83421"/>
        <dbReference type="ChEBI" id="CHEBI:456216"/>
        <dbReference type="EC" id="2.7.11.1"/>
    </reaction>
</comment>
<feature type="active site" description="Proton acceptor" evidence="11">
    <location>
        <position position="219"/>
    </location>
</feature>
<feature type="binding site" evidence="11">
    <location>
        <position position="237"/>
    </location>
    <ligand>
        <name>Mg(2+)</name>
        <dbReference type="ChEBI" id="CHEBI:18420"/>
    </ligand>
</feature>
<comment type="subcellular location">
    <subcellularLocation>
        <location evidence="11">Cytoplasm</location>
    </subcellularLocation>
</comment>
<dbReference type="Gene3D" id="1.10.510.10">
    <property type="entry name" value="Transferase(Phosphotransferase) domain 1"/>
    <property type="match status" value="1"/>
</dbReference>
<keyword evidence="1 11" id="KW-0963">Cytoplasm</keyword>
<evidence type="ECO:0000259" key="12">
    <source>
        <dbReference type="Pfam" id="PF01636"/>
    </source>
</evidence>
<dbReference type="AlphaFoldDB" id="A0A4R3V9X4"/>
<keyword evidence="3 11" id="KW-0597">Phosphoprotein</keyword>
<dbReference type="PANTHER" id="PTHR39573:SF1">
    <property type="entry name" value="STRESS RESPONSE KINASE A"/>
    <property type="match status" value="1"/>
</dbReference>
<gene>
    <name evidence="11" type="primary">srkA</name>
    <name evidence="13" type="ORF">EV671_100561</name>
</gene>
<name>A0A4R3V9X4_ROSSA</name>
<keyword evidence="7 11" id="KW-0418">Kinase</keyword>
<evidence type="ECO:0000256" key="5">
    <source>
        <dbReference type="ARBA" id="ARBA00022723"/>
    </source>
</evidence>
<comment type="catalytic activity">
    <reaction evidence="11">
        <text>L-threonyl-[protein] + ATP = O-phospho-L-threonyl-[protein] + ADP + H(+)</text>
        <dbReference type="Rhea" id="RHEA:46608"/>
        <dbReference type="Rhea" id="RHEA-COMP:11060"/>
        <dbReference type="Rhea" id="RHEA-COMP:11605"/>
        <dbReference type="ChEBI" id="CHEBI:15378"/>
        <dbReference type="ChEBI" id="CHEBI:30013"/>
        <dbReference type="ChEBI" id="CHEBI:30616"/>
        <dbReference type="ChEBI" id="CHEBI:61977"/>
        <dbReference type="ChEBI" id="CHEBI:456216"/>
        <dbReference type="EC" id="2.7.11.1"/>
    </reaction>
</comment>
<keyword evidence="6 11" id="KW-0547">Nucleotide-binding</keyword>
<dbReference type="EC" id="2.7.11.1" evidence="11"/>
<evidence type="ECO:0000256" key="6">
    <source>
        <dbReference type="ARBA" id="ARBA00022741"/>
    </source>
</evidence>
<evidence type="ECO:0000313" key="14">
    <source>
        <dbReference type="Proteomes" id="UP000295110"/>
    </source>
</evidence>
<keyword evidence="4 11" id="KW-0808">Transferase</keyword>
<dbReference type="Proteomes" id="UP000295110">
    <property type="component" value="Unassembled WGS sequence"/>
</dbReference>
<dbReference type="Pfam" id="PF01636">
    <property type="entry name" value="APH"/>
    <property type="match status" value="1"/>
</dbReference>
<feature type="active site" evidence="11">
    <location>
        <position position="237"/>
    </location>
</feature>
<comment type="cofactor">
    <cofactor evidence="11">
        <name>Mg(2+)</name>
        <dbReference type="ChEBI" id="CHEBI:18420"/>
    </cofactor>
</comment>
<dbReference type="GO" id="GO:0004674">
    <property type="term" value="F:protein serine/threonine kinase activity"/>
    <property type="evidence" value="ECO:0007669"/>
    <property type="project" value="UniProtKB-UniRule"/>
</dbReference>
<dbReference type="InterPro" id="IPR032882">
    <property type="entry name" value="SrkA/RdoA"/>
</dbReference>
<protein>
    <recommendedName>
        <fullName evidence="11">Stress response kinase A</fullName>
        <ecNumber evidence="11">2.7.11.1</ecNumber>
    </recommendedName>
    <alternativeName>
        <fullName evidence="11">Serine/threonine-protein kinase SrkA</fullName>
    </alternativeName>
</protein>
<keyword evidence="5 11" id="KW-0479">Metal-binding</keyword>
<dbReference type="Gene3D" id="1.20.1270.170">
    <property type="match status" value="1"/>
</dbReference>
<dbReference type="InterPro" id="IPR011009">
    <property type="entry name" value="Kinase-like_dom_sf"/>
</dbReference>
<dbReference type="EMBL" id="SMBU01000005">
    <property type="protein sequence ID" value="TCV02026.1"/>
    <property type="molecule type" value="Genomic_DNA"/>
</dbReference>
<evidence type="ECO:0000256" key="4">
    <source>
        <dbReference type="ARBA" id="ARBA00022679"/>
    </source>
</evidence>
<evidence type="ECO:0000256" key="3">
    <source>
        <dbReference type="ARBA" id="ARBA00022553"/>
    </source>
</evidence>
<feature type="binding site" evidence="11">
    <location>
        <position position="224"/>
    </location>
    <ligand>
        <name>Mg(2+)</name>
        <dbReference type="ChEBI" id="CHEBI:18420"/>
    </ligand>
</feature>
<keyword evidence="2 11" id="KW-0723">Serine/threonine-protein kinase</keyword>
<accession>A0A4R3V9X4</accession>
<dbReference type="GO" id="GO:0005737">
    <property type="term" value="C:cytoplasm"/>
    <property type="evidence" value="ECO:0007669"/>
    <property type="project" value="UniProtKB-SubCell"/>
</dbReference>